<proteinExistence type="predicted"/>
<accession>A0A915Q2K6</accession>
<name>A0A915Q2K6_9BILA</name>
<dbReference type="AlphaFoldDB" id="A0A915Q2K6"/>
<reference evidence="2" key="1">
    <citation type="submission" date="2022-11" db="UniProtKB">
        <authorList>
            <consortium name="WormBaseParasite"/>
        </authorList>
    </citation>
    <scope>IDENTIFICATION</scope>
</reference>
<evidence type="ECO:0000313" key="1">
    <source>
        <dbReference type="Proteomes" id="UP000887581"/>
    </source>
</evidence>
<evidence type="ECO:0000313" key="2">
    <source>
        <dbReference type="WBParaSite" id="sdigi.contig49.g2962.t1"/>
    </source>
</evidence>
<dbReference type="Proteomes" id="UP000887581">
    <property type="component" value="Unplaced"/>
</dbReference>
<sequence length="43" mass="5240">MAEKNETRSDWMEWVGRSRLDDVEKRKPSKPLPSLFWLQLNKH</sequence>
<dbReference type="WBParaSite" id="sdigi.contig49.g2962.t1">
    <property type="protein sequence ID" value="sdigi.contig49.g2962.t1"/>
    <property type="gene ID" value="sdigi.contig49.g2962"/>
</dbReference>
<protein>
    <submittedName>
        <fullName evidence="2">Uncharacterized protein</fullName>
    </submittedName>
</protein>
<organism evidence="1 2">
    <name type="scientific">Setaria digitata</name>
    <dbReference type="NCBI Taxonomy" id="48799"/>
    <lineage>
        <taxon>Eukaryota</taxon>
        <taxon>Metazoa</taxon>
        <taxon>Ecdysozoa</taxon>
        <taxon>Nematoda</taxon>
        <taxon>Chromadorea</taxon>
        <taxon>Rhabditida</taxon>
        <taxon>Spirurina</taxon>
        <taxon>Spiruromorpha</taxon>
        <taxon>Filarioidea</taxon>
        <taxon>Setariidae</taxon>
        <taxon>Setaria</taxon>
    </lineage>
</organism>
<keyword evidence="1" id="KW-1185">Reference proteome</keyword>